<keyword evidence="3" id="KW-1185">Reference proteome</keyword>
<dbReference type="KEGG" id="bcom:BAUCODRAFT_27483"/>
<dbReference type="GeneID" id="19110578"/>
<protein>
    <submittedName>
        <fullName evidence="2">Uncharacterized protein</fullName>
    </submittedName>
</protein>
<dbReference type="HOGENOM" id="CLU_101051_0_1_1"/>
<feature type="compositionally biased region" description="Low complexity" evidence="1">
    <location>
        <begin position="126"/>
        <end position="141"/>
    </location>
</feature>
<organism evidence="2 3">
    <name type="scientific">Baudoinia panamericana (strain UAMH 10762)</name>
    <name type="common">Angels' share fungus</name>
    <name type="synonym">Baudoinia compniacensis (strain UAMH 10762)</name>
    <dbReference type="NCBI Taxonomy" id="717646"/>
    <lineage>
        <taxon>Eukaryota</taxon>
        <taxon>Fungi</taxon>
        <taxon>Dikarya</taxon>
        <taxon>Ascomycota</taxon>
        <taxon>Pezizomycotina</taxon>
        <taxon>Dothideomycetes</taxon>
        <taxon>Dothideomycetidae</taxon>
        <taxon>Mycosphaerellales</taxon>
        <taxon>Teratosphaeriaceae</taxon>
        <taxon>Baudoinia</taxon>
    </lineage>
</organism>
<dbReference type="EMBL" id="KB445562">
    <property type="protein sequence ID" value="EMC92134.1"/>
    <property type="molecule type" value="Genomic_DNA"/>
</dbReference>
<feature type="region of interest" description="Disordered" evidence="1">
    <location>
        <begin position="1"/>
        <end position="21"/>
    </location>
</feature>
<dbReference type="InterPro" id="IPR053203">
    <property type="entry name" value="Cisplatin_resist-associated"/>
</dbReference>
<evidence type="ECO:0000256" key="1">
    <source>
        <dbReference type="SAM" id="MobiDB-lite"/>
    </source>
</evidence>
<dbReference type="Pfam" id="PF12223">
    <property type="entry name" value="DUF3602"/>
    <property type="match status" value="1"/>
</dbReference>
<name>M2MZN9_BAUPA</name>
<dbReference type="Proteomes" id="UP000011761">
    <property type="component" value="Unassembled WGS sequence"/>
</dbReference>
<dbReference type="OrthoDB" id="5424462at2759"/>
<accession>M2MZN9</accession>
<dbReference type="PANTHER" id="PTHR34693:SF2">
    <property type="entry name" value="DUF3602 DOMAIN-CONTAINING PROTEIN"/>
    <property type="match status" value="1"/>
</dbReference>
<dbReference type="eggNOG" id="ENOG502S8NN">
    <property type="taxonomic scope" value="Eukaryota"/>
</dbReference>
<gene>
    <name evidence="2" type="ORF">BAUCODRAFT_27483</name>
</gene>
<proteinExistence type="predicted"/>
<feature type="region of interest" description="Disordered" evidence="1">
    <location>
        <begin position="113"/>
        <end position="156"/>
    </location>
</feature>
<evidence type="ECO:0000313" key="2">
    <source>
        <dbReference type="EMBL" id="EMC92134.1"/>
    </source>
</evidence>
<sequence>MSRNLSVTEPHPSVVRSSGYIGSGRGGAGNYRLYSSETLTNGPNATGPAARVSLTKPFKRTVLAGRGGAGNRVTEHDEQIFQFDEDMLKRRESAAPIYHVGRGGAANWVDETTLNPRTERTASTDSRASVKSDGSASSSVRRSMEGALGRLKKLTK</sequence>
<dbReference type="RefSeq" id="XP_007680298.1">
    <property type="nucleotide sequence ID" value="XM_007682108.1"/>
</dbReference>
<evidence type="ECO:0000313" key="3">
    <source>
        <dbReference type="Proteomes" id="UP000011761"/>
    </source>
</evidence>
<dbReference type="AlphaFoldDB" id="M2MZN9"/>
<dbReference type="OMA" id="FKAPKTT"/>
<dbReference type="InterPro" id="IPR022024">
    <property type="entry name" value="DUF3602"/>
</dbReference>
<dbReference type="PANTHER" id="PTHR34693">
    <property type="entry name" value="PROTEIN PAR32"/>
    <property type="match status" value="1"/>
</dbReference>
<reference evidence="2 3" key="1">
    <citation type="journal article" date="2012" name="PLoS Pathog.">
        <title>Diverse lifestyles and strategies of plant pathogenesis encoded in the genomes of eighteen Dothideomycetes fungi.</title>
        <authorList>
            <person name="Ohm R.A."/>
            <person name="Feau N."/>
            <person name="Henrissat B."/>
            <person name="Schoch C.L."/>
            <person name="Horwitz B.A."/>
            <person name="Barry K.W."/>
            <person name="Condon B.J."/>
            <person name="Copeland A.C."/>
            <person name="Dhillon B."/>
            <person name="Glaser F."/>
            <person name="Hesse C.N."/>
            <person name="Kosti I."/>
            <person name="LaButti K."/>
            <person name="Lindquist E.A."/>
            <person name="Lucas S."/>
            <person name="Salamov A.A."/>
            <person name="Bradshaw R.E."/>
            <person name="Ciuffetti L."/>
            <person name="Hamelin R.C."/>
            <person name="Kema G.H.J."/>
            <person name="Lawrence C."/>
            <person name="Scott J.A."/>
            <person name="Spatafora J.W."/>
            <person name="Turgeon B.G."/>
            <person name="de Wit P.J.G.M."/>
            <person name="Zhong S."/>
            <person name="Goodwin S.B."/>
            <person name="Grigoriev I.V."/>
        </authorList>
    </citation>
    <scope>NUCLEOTIDE SEQUENCE [LARGE SCALE GENOMIC DNA]</scope>
    <source>
        <strain evidence="2 3">UAMH 10762</strain>
    </source>
</reference>